<keyword evidence="6 8" id="KW-0411">Iron-sulfur</keyword>
<dbReference type="PANTHER" id="PTHR36923:SF3">
    <property type="entry name" value="FERREDOXIN"/>
    <property type="match status" value="1"/>
</dbReference>
<keyword evidence="7" id="KW-0003">3Fe-4S</keyword>
<evidence type="ECO:0000256" key="4">
    <source>
        <dbReference type="ARBA" id="ARBA00022982"/>
    </source>
</evidence>
<accession>A0A1G4X0H5</accession>
<dbReference type="GO" id="GO:0009055">
    <property type="term" value="F:electron transfer activity"/>
    <property type="evidence" value="ECO:0007669"/>
    <property type="project" value="UniProtKB-UniRule"/>
</dbReference>
<sequence length="61" mass="6070">MNIRVDGTKCSGIGMCEMTAPTVFEVGDDGQAHVIGGAEGDVAMAQEAVANCPTGAISIDG</sequence>
<comment type="function">
    <text evidence="8">Ferredoxins are iron-sulfur proteins that transfer electrons in a wide variety of metabolic reactions.</text>
</comment>
<evidence type="ECO:0000256" key="5">
    <source>
        <dbReference type="ARBA" id="ARBA00023004"/>
    </source>
</evidence>
<dbReference type="Proteomes" id="UP000199707">
    <property type="component" value="Unassembled WGS sequence"/>
</dbReference>
<keyword evidence="2 8" id="KW-0813">Transport</keyword>
<organism evidence="9 10">
    <name type="scientific">Mycolicibacterium fluoranthenivorans</name>
    <dbReference type="NCBI Taxonomy" id="258505"/>
    <lineage>
        <taxon>Bacteria</taxon>
        <taxon>Bacillati</taxon>
        <taxon>Actinomycetota</taxon>
        <taxon>Actinomycetes</taxon>
        <taxon>Mycobacteriales</taxon>
        <taxon>Mycobacteriaceae</taxon>
        <taxon>Mycolicibacterium</taxon>
    </lineage>
</organism>
<evidence type="ECO:0000256" key="6">
    <source>
        <dbReference type="ARBA" id="ARBA00023014"/>
    </source>
</evidence>
<dbReference type="RefSeq" id="WP_090364197.1">
    <property type="nucleotide sequence ID" value="NZ_FMUB01000017.1"/>
</dbReference>
<dbReference type="GO" id="GO:0051538">
    <property type="term" value="F:3 iron, 4 sulfur cluster binding"/>
    <property type="evidence" value="ECO:0007669"/>
    <property type="project" value="UniProtKB-KW"/>
</dbReference>
<dbReference type="STRING" id="1502745.SAMN02799620_05936"/>
<comment type="cofactor">
    <cofactor evidence="1">
        <name>[3Fe-4S] cluster</name>
        <dbReference type="ChEBI" id="CHEBI:21137"/>
    </cofactor>
</comment>
<keyword evidence="4 8" id="KW-0249">Electron transport</keyword>
<dbReference type="InterPro" id="IPR051269">
    <property type="entry name" value="Fe-S_cluster_ET"/>
</dbReference>
<evidence type="ECO:0000256" key="3">
    <source>
        <dbReference type="ARBA" id="ARBA00022723"/>
    </source>
</evidence>
<dbReference type="InterPro" id="IPR001080">
    <property type="entry name" value="3Fe4S_ferredoxin"/>
</dbReference>
<evidence type="ECO:0000256" key="2">
    <source>
        <dbReference type="ARBA" id="ARBA00022448"/>
    </source>
</evidence>
<dbReference type="PANTHER" id="PTHR36923">
    <property type="entry name" value="FERREDOXIN"/>
    <property type="match status" value="1"/>
</dbReference>
<proteinExistence type="predicted"/>
<evidence type="ECO:0000313" key="10">
    <source>
        <dbReference type="Proteomes" id="UP000199707"/>
    </source>
</evidence>
<evidence type="ECO:0000256" key="1">
    <source>
        <dbReference type="ARBA" id="ARBA00001927"/>
    </source>
</evidence>
<evidence type="ECO:0000256" key="8">
    <source>
        <dbReference type="RuleBase" id="RU368020"/>
    </source>
</evidence>
<gene>
    <name evidence="9" type="ORF">SAMN02799620_05936</name>
</gene>
<dbReference type="PRINTS" id="PR00352">
    <property type="entry name" value="3FE4SFRDOXIN"/>
</dbReference>
<dbReference type="EMBL" id="FMUB01000017">
    <property type="protein sequence ID" value="SCX33375.1"/>
    <property type="molecule type" value="Genomic_DNA"/>
</dbReference>
<dbReference type="Pfam" id="PF13459">
    <property type="entry name" value="Fer4_15"/>
    <property type="match status" value="1"/>
</dbReference>
<dbReference type="GO" id="GO:0005506">
    <property type="term" value="F:iron ion binding"/>
    <property type="evidence" value="ECO:0007669"/>
    <property type="project" value="UniProtKB-UniRule"/>
</dbReference>
<dbReference type="SUPFAM" id="SSF54862">
    <property type="entry name" value="4Fe-4S ferredoxins"/>
    <property type="match status" value="1"/>
</dbReference>
<evidence type="ECO:0000256" key="7">
    <source>
        <dbReference type="ARBA" id="ARBA00023291"/>
    </source>
</evidence>
<name>A0A1G4X0H5_9MYCO</name>
<reference evidence="10" key="1">
    <citation type="submission" date="2016-10" db="EMBL/GenBank/DDBJ databases">
        <authorList>
            <person name="Varghese N."/>
            <person name="Submissions S."/>
        </authorList>
    </citation>
    <scope>NUCLEOTIDE SEQUENCE [LARGE SCALE GENOMIC DNA]</scope>
    <source>
        <strain evidence="10">UNC267MFSha1.1M11</strain>
    </source>
</reference>
<protein>
    <recommendedName>
        <fullName evidence="8">Ferredoxin</fullName>
    </recommendedName>
</protein>
<dbReference type="Gene3D" id="3.30.70.20">
    <property type="match status" value="1"/>
</dbReference>
<keyword evidence="5 8" id="KW-0408">Iron</keyword>
<evidence type="ECO:0000313" key="9">
    <source>
        <dbReference type="EMBL" id="SCX33375.1"/>
    </source>
</evidence>
<dbReference type="AlphaFoldDB" id="A0A1G4X0H5"/>
<keyword evidence="3 8" id="KW-0479">Metal-binding</keyword>